<dbReference type="PANTHER" id="PTHR15723:SF0">
    <property type="entry name" value="CARBOHYDRATE SULFOTRANSFERASE 15"/>
    <property type="match status" value="1"/>
</dbReference>
<accession>A0A7M7NNA8</accession>
<dbReference type="PANTHER" id="PTHR15723">
    <property type="entry name" value="CARBOHYDRATE SULFOTRANSFERASE 15"/>
    <property type="match status" value="1"/>
</dbReference>
<dbReference type="EnsemblMetazoa" id="XM_030981340">
    <property type="protein sequence ID" value="XP_030837200"/>
    <property type="gene ID" value="LOC100892795"/>
</dbReference>
<dbReference type="AlphaFoldDB" id="A0A7M7NNA8"/>
<name>A0A7M7NNA8_STRPU</name>
<reference evidence="2" key="1">
    <citation type="submission" date="2015-02" db="EMBL/GenBank/DDBJ databases">
        <title>Genome sequencing for Strongylocentrotus purpuratus.</title>
        <authorList>
            <person name="Murali S."/>
            <person name="Liu Y."/>
            <person name="Vee V."/>
            <person name="English A."/>
            <person name="Wang M."/>
            <person name="Skinner E."/>
            <person name="Han Y."/>
            <person name="Muzny D.M."/>
            <person name="Worley K.C."/>
            <person name="Gibbs R.A."/>
        </authorList>
    </citation>
    <scope>NUCLEOTIDE SEQUENCE</scope>
</reference>
<proteinExistence type="predicted"/>
<reference evidence="1" key="2">
    <citation type="submission" date="2021-01" db="UniProtKB">
        <authorList>
            <consortium name="EnsemblMetazoa"/>
        </authorList>
    </citation>
    <scope>IDENTIFICATION</scope>
</reference>
<protein>
    <submittedName>
        <fullName evidence="1">Uncharacterized protein</fullName>
    </submittedName>
</protein>
<dbReference type="InParanoid" id="A0A7M7NNA8"/>
<dbReference type="SUPFAM" id="SSF52540">
    <property type="entry name" value="P-loop containing nucleoside triphosphate hydrolases"/>
    <property type="match status" value="1"/>
</dbReference>
<dbReference type="RefSeq" id="XP_030837200.1">
    <property type="nucleotide sequence ID" value="XM_030981340.1"/>
</dbReference>
<keyword evidence="2" id="KW-1185">Reference proteome</keyword>
<evidence type="ECO:0000313" key="1">
    <source>
        <dbReference type="EnsemblMetazoa" id="XP_030837200"/>
    </source>
</evidence>
<dbReference type="OrthoDB" id="8068875at2759"/>
<dbReference type="Proteomes" id="UP000007110">
    <property type="component" value="Unassembled WGS sequence"/>
</dbReference>
<dbReference type="Gene3D" id="3.40.50.300">
    <property type="entry name" value="P-loop containing nucleotide triphosphate hydrolases"/>
    <property type="match status" value="1"/>
</dbReference>
<evidence type="ECO:0000313" key="2">
    <source>
        <dbReference type="Proteomes" id="UP000007110"/>
    </source>
</evidence>
<dbReference type="GeneID" id="100892795"/>
<sequence>MELIYNVRYRQAQPYNYSRLFSYDDEGKCQGVACKWPKMPGATKELVKWAPEIFEKVPQHFLDNFKNPCWVRDGAELNCLPYFYVIGMYKCGTTDIWTKIVDHPDCVDVPKEPHWWGLVALASQEHPVTCKKC</sequence>
<dbReference type="KEGG" id="spu:100892795"/>
<organism evidence="1 2">
    <name type="scientific">Strongylocentrotus purpuratus</name>
    <name type="common">Purple sea urchin</name>
    <dbReference type="NCBI Taxonomy" id="7668"/>
    <lineage>
        <taxon>Eukaryota</taxon>
        <taxon>Metazoa</taxon>
        <taxon>Echinodermata</taxon>
        <taxon>Eleutherozoa</taxon>
        <taxon>Echinozoa</taxon>
        <taxon>Echinoidea</taxon>
        <taxon>Euechinoidea</taxon>
        <taxon>Echinacea</taxon>
        <taxon>Camarodonta</taxon>
        <taxon>Echinidea</taxon>
        <taxon>Strongylocentrotidae</taxon>
        <taxon>Strongylocentrotus</taxon>
    </lineage>
</organism>
<dbReference type="InterPro" id="IPR052654">
    <property type="entry name" value="CS_Sulfotransferase"/>
</dbReference>
<dbReference type="InterPro" id="IPR027417">
    <property type="entry name" value="P-loop_NTPase"/>
</dbReference>